<keyword evidence="2" id="KW-1185">Reference proteome</keyword>
<protein>
    <submittedName>
        <fullName evidence="1">Uncharacterized protein</fullName>
    </submittedName>
</protein>
<reference evidence="1 2" key="1">
    <citation type="submission" date="2015-09" db="EMBL/GenBank/DDBJ databases">
        <title>Draft genome of the parasitic nematode Teladorsagia circumcincta isolate WARC Sus (inbred).</title>
        <authorList>
            <person name="Mitreva M."/>
        </authorList>
    </citation>
    <scope>NUCLEOTIDE SEQUENCE [LARGE SCALE GENOMIC DNA]</scope>
    <source>
        <strain evidence="1 2">S</strain>
    </source>
</reference>
<sequence>MYNYVPIESDKFTMAITLSDLPKFICAVLLPIPDCYDYTSEKDRQLSKFALIELSGTRSGFLFPHKRLDVREGLSFYAHNKRIINRTAPVRMTMHNKRIIVAVTTQTRNAINMSPAD</sequence>
<proteinExistence type="predicted"/>
<evidence type="ECO:0000313" key="1">
    <source>
        <dbReference type="EMBL" id="PIO73992.1"/>
    </source>
</evidence>
<organism evidence="1 2">
    <name type="scientific">Teladorsagia circumcincta</name>
    <name type="common">Brown stomach worm</name>
    <name type="synonym">Ostertagia circumcincta</name>
    <dbReference type="NCBI Taxonomy" id="45464"/>
    <lineage>
        <taxon>Eukaryota</taxon>
        <taxon>Metazoa</taxon>
        <taxon>Ecdysozoa</taxon>
        <taxon>Nematoda</taxon>
        <taxon>Chromadorea</taxon>
        <taxon>Rhabditida</taxon>
        <taxon>Rhabditina</taxon>
        <taxon>Rhabditomorpha</taxon>
        <taxon>Strongyloidea</taxon>
        <taxon>Trichostrongylidae</taxon>
        <taxon>Teladorsagia</taxon>
    </lineage>
</organism>
<name>A0A2G9UW88_TELCI</name>
<evidence type="ECO:0000313" key="2">
    <source>
        <dbReference type="Proteomes" id="UP000230423"/>
    </source>
</evidence>
<accession>A0A2G9UW88</accession>
<dbReference type="Proteomes" id="UP000230423">
    <property type="component" value="Unassembled WGS sequence"/>
</dbReference>
<dbReference type="AlphaFoldDB" id="A0A2G9UW88"/>
<gene>
    <name evidence="1" type="ORF">TELCIR_04010</name>
</gene>
<dbReference type="EMBL" id="KZ345352">
    <property type="protein sequence ID" value="PIO73992.1"/>
    <property type="molecule type" value="Genomic_DNA"/>
</dbReference>